<organism evidence="2 3">
    <name type="scientific">Phytophthora infestans</name>
    <name type="common">Potato late blight agent</name>
    <name type="synonym">Botrytis infestans</name>
    <dbReference type="NCBI Taxonomy" id="4787"/>
    <lineage>
        <taxon>Eukaryota</taxon>
        <taxon>Sar</taxon>
        <taxon>Stramenopiles</taxon>
        <taxon>Oomycota</taxon>
        <taxon>Peronosporomycetes</taxon>
        <taxon>Peronosporales</taxon>
        <taxon>Peronosporaceae</taxon>
        <taxon>Phytophthora</taxon>
    </lineage>
</organism>
<dbReference type="InterPro" id="IPR036047">
    <property type="entry name" value="F-box-like_dom_sf"/>
</dbReference>
<dbReference type="Proteomes" id="UP000704712">
    <property type="component" value="Unassembled WGS sequence"/>
</dbReference>
<accession>A0A8S9V4C2</accession>
<evidence type="ECO:0000256" key="1">
    <source>
        <dbReference type="SAM" id="MobiDB-lite"/>
    </source>
</evidence>
<dbReference type="PANTHER" id="PTHR14939:SF5">
    <property type="entry name" value="F-BOX ONLY PROTEIN 22"/>
    <property type="match status" value="1"/>
</dbReference>
<reference evidence="2" key="1">
    <citation type="submission" date="2020-03" db="EMBL/GenBank/DDBJ databases">
        <title>Hybrid Assembly of Korean Phytophthora infestans isolates.</title>
        <authorList>
            <person name="Prokchorchik M."/>
            <person name="Lee Y."/>
            <person name="Seo J."/>
            <person name="Cho J.-H."/>
            <person name="Park Y.-E."/>
            <person name="Jang D.-C."/>
            <person name="Im J.-S."/>
            <person name="Choi J.-G."/>
            <person name="Park H.-J."/>
            <person name="Lee G.-B."/>
            <person name="Lee Y.-G."/>
            <person name="Hong S.-Y."/>
            <person name="Cho K."/>
            <person name="Sohn K.H."/>
        </authorList>
    </citation>
    <scope>NUCLEOTIDE SEQUENCE</scope>
    <source>
        <strain evidence="2">KR_2_A2</strain>
    </source>
</reference>
<sequence>MADPNRSRRGRRHLSSSSASTVSSKSSSKSRSVSSRNRQRQTPRPRNDIKPQSQVATLPSDLWTQLLPFVTWRDTSAMRCVCCEWRRVTEEAKKLHPEWRSTVLGPSGNGLESLELLRSNHLEWADTRFAPDMVLLSAASKDPSPWHSGGYWEEAAAAIEEARLLPPTCTIIMMFSMNGVLGTSESDEGEGSSSAVTLSISVAHLPDTTLAIAEFERKELRRSQRGEELDNPFPVLEENDTPSFMLFGVNEKSAGQLVQVLGHWYPQATVVGAVSPLIDRCVPLATYSGVEPVRQDRKPRKKGRAKQHQRRRRPRGHVVYPTTMLLRLHGNVGMKSFSSCGYYPITPVIRCERADVAQELSQVVTYDLVSTSEGSHRIMELIDPSERFAIEQEGRTLNVFSSADISALEHLLDCNANQDSLTVPYSARIDRFEFVFWLQDQLMALPGRCWQEGEYGILASHHPTRTSHALTSALQGTKSSLNQPEFGAFIVAGALNEVEDIVHSQQISKVFTDVFREVQLGGCIASSSVGPTAFPGGVQLPVRTTTQVQTHTTCGAIFCHKVG</sequence>
<dbReference type="GO" id="GO:0000209">
    <property type="term" value="P:protein polyubiquitination"/>
    <property type="evidence" value="ECO:0007669"/>
    <property type="project" value="TreeGrafter"/>
</dbReference>
<dbReference type="PANTHER" id="PTHR14939">
    <property type="entry name" value="F-BOX ONLY PROTEIN 22"/>
    <property type="match status" value="1"/>
</dbReference>
<comment type="caution">
    <text evidence="2">The sequence shown here is derived from an EMBL/GenBank/DDBJ whole genome shotgun (WGS) entry which is preliminary data.</text>
</comment>
<feature type="compositionally biased region" description="Low complexity" evidence="1">
    <location>
        <begin position="15"/>
        <end position="36"/>
    </location>
</feature>
<protein>
    <recommendedName>
        <fullName evidence="4">F-box domain-containing protein</fullName>
    </recommendedName>
</protein>
<dbReference type="GO" id="GO:0032436">
    <property type="term" value="P:positive regulation of proteasomal ubiquitin-dependent protein catabolic process"/>
    <property type="evidence" value="ECO:0007669"/>
    <property type="project" value="TreeGrafter"/>
</dbReference>
<name>A0A8S9V4C2_PHYIN</name>
<feature type="region of interest" description="Disordered" evidence="1">
    <location>
        <begin position="1"/>
        <end position="55"/>
    </location>
</feature>
<evidence type="ECO:0008006" key="4">
    <source>
        <dbReference type="Google" id="ProtNLM"/>
    </source>
</evidence>
<evidence type="ECO:0000313" key="2">
    <source>
        <dbReference type="EMBL" id="KAF4148005.1"/>
    </source>
</evidence>
<gene>
    <name evidence="2" type="ORF">GN958_ATG02815</name>
</gene>
<evidence type="ECO:0000313" key="3">
    <source>
        <dbReference type="Proteomes" id="UP000704712"/>
    </source>
</evidence>
<dbReference type="SUPFAM" id="SSF81383">
    <property type="entry name" value="F-box domain"/>
    <property type="match status" value="1"/>
</dbReference>
<dbReference type="AlphaFoldDB" id="A0A8S9V4C2"/>
<feature type="compositionally biased region" description="Basic residues" evidence="1">
    <location>
        <begin position="297"/>
        <end position="314"/>
    </location>
</feature>
<proteinExistence type="predicted"/>
<feature type="region of interest" description="Disordered" evidence="1">
    <location>
        <begin position="292"/>
        <end position="314"/>
    </location>
</feature>
<dbReference type="EMBL" id="JAACNO010000374">
    <property type="protein sequence ID" value="KAF4148005.1"/>
    <property type="molecule type" value="Genomic_DNA"/>
</dbReference>